<dbReference type="Gene3D" id="1.10.8.870">
    <property type="entry name" value="Alpha-glycerophosphate oxidase, cap domain"/>
    <property type="match status" value="1"/>
</dbReference>
<dbReference type="Gene3D" id="3.30.9.10">
    <property type="entry name" value="D-Amino Acid Oxidase, subunit A, domain 2"/>
    <property type="match status" value="1"/>
</dbReference>
<dbReference type="Gene3D" id="3.50.50.60">
    <property type="entry name" value="FAD/NAD(P)-binding domain"/>
    <property type="match status" value="1"/>
</dbReference>
<gene>
    <name evidence="8" type="ORF">ENN94_04255</name>
</gene>
<dbReference type="InterPro" id="IPR038299">
    <property type="entry name" value="DAO_C_sf"/>
</dbReference>
<evidence type="ECO:0000256" key="1">
    <source>
        <dbReference type="ARBA" id="ARBA00001974"/>
    </source>
</evidence>
<dbReference type="Proteomes" id="UP000886162">
    <property type="component" value="Unassembled WGS sequence"/>
</dbReference>
<evidence type="ECO:0000259" key="7">
    <source>
        <dbReference type="Pfam" id="PF16901"/>
    </source>
</evidence>
<dbReference type="Pfam" id="PF16901">
    <property type="entry name" value="DAO_C"/>
    <property type="match status" value="1"/>
</dbReference>
<comment type="cofactor">
    <cofactor evidence="1">
        <name>FAD</name>
        <dbReference type="ChEBI" id="CHEBI:57692"/>
    </cofactor>
</comment>
<dbReference type="PANTHER" id="PTHR11985:SF15">
    <property type="entry name" value="GLYCEROL-3-PHOSPHATE DEHYDROGENASE, MITOCHONDRIAL"/>
    <property type="match status" value="1"/>
</dbReference>
<dbReference type="InterPro" id="IPR031656">
    <property type="entry name" value="DAO_C"/>
</dbReference>
<evidence type="ECO:0000256" key="4">
    <source>
        <dbReference type="ARBA" id="ARBA00022827"/>
    </source>
</evidence>
<reference evidence="8" key="1">
    <citation type="journal article" date="2020" name="mSystems">
        <title>Genome- and Community-Level Interaction Insights into Carbon Utilization and Element Cycling Functions of Hydrothermarchaeota in Hydrothermal Sediment.</title>
        <authorList>
            <person name="Zhou Z."/>
            <person name="Liu Y."/>
            <person name="Xu W."/>
            <person name="Pan J."/>
            <person name="Luo Z.H."/>
            <person name="Li M."/>
        </authorList>
    </citation>
    <scope>NUCLEOTIDE SEQUENCE [LARGE SCALE GENOMIC DNA]</scope>
    <source>
        <strain evidence="8">SpSt-1220</strain>
    </source>
</reference>
<accession>A0A831PP49</accession>
<dbReference type="InterPro" id="IPR000447">
    <property type="entry name" value="G3P_DH_FAD-dep"/>
</dbReference>
<evidence type="ECO:0000259" key="6">
    <source>
        <dbReference type="Pfam" id="PF01266"/>
    </source>
</evidence>
<keyword evidence="5" id="KW-0560">Oxidoreductase</keyword>
<dbReference type="PANTHER" id="PTHR11985">
    <property type="entry name" value="GLYCEROL-3-PHOSPHATE DEHYDROGENASE"/>
    <property type="match status" value="1"/>
</dbReference>
<dbReference type="SUPFAM" id="SSF51905">
    <property type="entry name" value="FAD/NAD(P)-binding domain"/>
    <property type="match status" value="1"/>
</dbReference>
<protein>
    <submittedName>
        <fullName evidence="8">Glycerol-3-phosphate dehydrogenase/oxidase</fullName>
    </submittedName>
</protein>
<dbReference type="InterPro" id="IPR006076">
    <property type="entry name" value="FAD-dep_OxRdtase"/>
</dbReference>
<evidence type="ECO:0000313" key="8">
    <source>
        <dbReference type="EMBL" id="HDR46895.1"/>
    </source>
</evidence>
<dbReference type="GO" id="GO:0004368">
    <property type="term" value="F:glycerol-3-phosphate dehydrogenase (quinone) activity"/>
    <property type="evidence" value="ECO:0007669"/>
    <property type="project" value="InterPro"/>
</dbReference>
<evidence type="ECO:0000256" key="3">
    <source>
        <dbReference type="ARBA" id="ARBA00022630"/>
    </source>
</evidence>
<keyword evidence="4" id="KW-0274">FAD</keyword>
<comment type="similarity">
    <text evidence="2">Belongs to the FAD-dependent glycerol-3-phosphate dehydrogenase family.</text>
</comment>
<organism evidence="8">
    <name type="scientific">Geoalkalibacter subterraneus</name>
    <dbReference type="NCBI Taxonomy" id="483547"/>
    <lineage>
        <taxon>Bacteria</taxon>
        <taxon>Pseudomonadati</taxon>
        <taxon>Thermodesulfobacteriota</taxon>
        <taxon>Desulfuromonadia</taxon>
        <taxon>Desulfuromonadales</taxon>
        <taxon>Geoalkalibacteraceae</taxon>
        <taxon>Geoalkalibacter</taxon>
    </lineage>
</organism>
<name>A0A831PP49_9BACT</name>
<proteinExistence type="inferred from homology"/>
<evidence type="ECO:0000256" key="5">
    <source>
        <dbReference type="ARBA" id="ARBA00023002"/>
    </source>
</evidence>
<dbReference type="GO" id="GO:0046168">
    <property type="term" value="P:glycerol-3-phosphate catabolic process"/>
    <property type="evidence" value="ECO:0007669"/>
    <property type="project" value="TreeGrafter"/>
</dbReference>
<dbReference type="InterPro" id="IPR036188">
    <property type="entry name" value="FAD/NAD-bd_sf"/>
</dbReference>
<sequence>MSKCMQRDLQRLSADHFDVLIIGGGINGAWIALDAALRGLRTALVDKGDFGAATSAATGKMIHGGIRYLQHMALGRLKTSLHERMLLLRNAPHLVHPLPFLIPTSGHLLKGKEVLSLAMLIYDFFACRAVPGPPYAQIPPHQRLSRRETARLEPCLALEGLTGAVRFFDCQMPFPERLTLAVIQSAQEAGATVVNYAQATKILRDEMTVRGVRIRDQLAGDGFEIQAHCVVNATGPWADEILRAEGSSADPSATTAKQNRQFSKGIHIITRALTSGHGLALATRHQHSGAVLDRGGRHFFIVPWEGHSLVGTTNAPYEGDPDQKLVTEEDIQGLIADVNSVYPSAGLRREDVLFFYGGLYPDEPHQGAKGYQGARKDRIVDHGQGNVLHGLITVSGVKYTTGRRLAQMVVEMVFAKLQRPVLPCRTETAVLHGGDMPGMQAFLAAEQNRLAGILSVEEIDHLVRLYGTKISDVLETASENVANKTKRTADNLVMAQTRYAVRREMARKLTDVLFRRTRWGLFGHPGGDLLRHVADVMAEELAWDRARMEQEITEVEDCYHVVT</sequence>
<dbReference type="AlphaFoldDB" id="A0A831PP49"/>
<dbReference type="Pfam" id="PF01266">
    <property type="entry name" value="DAO"/>
    <property type="match status" value="1"/>
</dbReference>
<feature type="domain" description="FAD dependent oxidoreductase" evidence="6">
    <location>
        <begin position="18"/>
        <end position="367"/>
    </location>
</feature>
<dbReference type="EMBL" id="DSDO01000295">
    <property type="protein sequence ID" value="HDR46895.1"/>
    <property type="molecule type" value="Genomic_DNA"/>
</dbReference>
<feature type="domain" description="Alpha-glycerophosphate oxidase C-terminal" evidence="7">
    <location>
        <begin position="424"/>
        <end position="547"/>
    </location>
</feature>
<evidence type="ECO:0000256" key="2">
    <source>
        <dbReference type="ARBA" id="ARBA00007330"/>
    </source>
</evidence>
<comment type="caution">
    <text evidence="8">The sequence shown here is derived from an EMBL/GenBank/DDBJ whole genome shotgun (WGS) entry which is preliminary data.</text>
</comment>
<keyword evidence="3" id="KW-0285">Flavoprotein</keyword>
<dbReference type="PRINTS" id="PR01001">
    <property type="entry name" value="FADG3PDH"/>
</dbReference>